<dbReference type="AlphaFoldDB" id="A0A6L2Q873"/>
<sequence>MKKSLIGFELISNRLCKIRFKGRFRNIPMLSAHAPTEHKDEMEKEKFYNLLSKTCDQVPKYDISLATLMQKIGKKQHIAQVTGKYTIHNETSANGKLLTQSA</sequence>
<reference evidence="2" key="1">
    <citation type="submission" date="2020-01" db="EMBL/GenBank/DDBJ databases">
        <title>Draft genome sequence of the Termite Coptotermes fromosanus.</title>
        <authorList>
            <person name="Itakura S."/>
            <person name="Yosikawa Y."/>
            <person name="Umezawa K."/>
        </authorList>
    </citation>
    <scope>NUCLEOTIDE SEQUENCE [LARGE SCALE GENOMIC DNA]</scope>
</reference>
<gene>
    <name evidence="1" type="ORF">Cfor_02870</name>
</gene>
<dbReference type="InParanoid" id="A0A6L2Q873"/>
<name>A0A6L2Q873_COPFO</name>
<evidence type="ECO:0000313" key="2">
    <source>
        <dbReference type="Proteomes" id="UP000502823"/>
    </source>
</evidence>
<dbReference type="OrthoDB" id="8193560at2759"/>
<accession>A0A6L2Q873</accession>
<evidence type="ECO:0000313" key="1">
    <source>
        <dbReference type="EMBL" id="GFG37987.1"/>
    </source>
</evidence>
<protein>
    <submittedName>
        <fullName evidence="1">Uncharacterized protein</fullName>
    </submittedName>
</protein>
<comment type="caution">
    <text evidence="1">The sequence shown here is derived from an EMBL/GenBank/DDBJ whole genome shotgun (WGS) entry which is preliminary data.</text>
</comment>
<dbReference type="EMBL" id="BLKM01000738">
    <property type="protein sequence ID" value="GFG37987.1"/>
    <property type="molecule type" value="Genomic_DNA"/>
</dbReference>
<keyword evidence="2" id="KW-1185">Reference proteome</keyword>
<dbReference type="Proteomes" id="UP000502823">
    <property type="component" value="Unassembled WGS sequence"/>
</dbReference>
<organism evidence="1 2">
    <name type="scientific">Coptotermes formosanus</name>
    <name type="common">Formosan subterranean termite</name>
    <dbReference type="NCBI Taxonomy" id="36987"/>
    <lineage>
        <taxon>Eukaryota</taxon>
        <taxon>Metazoa</taxon>
        <taxon>Ecdysozoa</taxon>
        <taxon>Arthropoda</taxon>
        <taxon>Hexapoda</taxon>
        <taxon>Insecta</taxon>
        <taxon>Pterygota</taxon>
        <taxon>Neoptera</taxon>
        <taxon>Polyneoptera</taxon>
        <taxon>Dictyoptera</taxon>
        <taxon>Blattodea</taxon>
        <taxon>Blattoidea</taxon>
        <taxon>Termitoidae</taxon>
        <taxon>Rhinotermitidae</taxon>
        <taxon>Coptotermes</taxon>
    </lineage>
</organism>
<proteinExistence type="predicted"/>